<evidence type="ECO:0000256" key="2">
    <source>
        <dbReference type="ARBA" id="ARBA00007409"/>
    </source>
</evidence>
<evidence type="ECO:0000256" key="11">
    <source>
        <dbReference type="ARBA" id="ARBA00023098"/>
    </source>
</evidence>
<name>A0A1V9XWD4_9ACAR</name>
<dbReference type="EMBL" id="MNPL01003102">
    <property type="protein sequence ID" value="OQR77751.1"/>
    <property type="molecule type" value="Genomic_DNA"/>
</dbReference>
<dbReference type="UniPathway" id="UPA00662"/>
<dbReference type="EC" id="5.3.99.3" evidence="3"/>
<organism evidence="21 22">
    <name type="scientific">Tropilaelaps mercedesae</name>
    <dbReference type="NCBI Taxonomy" id="418985"/>
    <lineage>
        <taxon>Eukaryota</taxon>
        <taxon>Metazoa</taxon>
        <taxon>Ecdysozoa</taxon>
        <taxon>Arthropoda</taxon>
        <taxon>Chelicerata</taxon>
        <taxon>Arachnida</taxon>
        <taxon>Acari</taxon>
        <taxon>Parasitiformes</taxon>
        <taxon>Mesostigmata</taxon>
        <taxon>Gamasina</taxon>
        <taxon>Dermanyssoidea</taxon>
        <taxon>Laelapidae</taxon>
        <taxon>Tropilaelaps</taxon>
    </lineage>
</organism>
<feature type="non-terminal residue" evidence="21">
    <location>
        <position position="389"/>
    </location>
</feature>
<dbReference type="PROSITE" id="PS00195">
    <property type="entry name" value="GLUTAREDOXIN_1"/>
    <property type="match status" value="1"/>
</dbReference>
<evidence type="ECO:0000256" key="13">
    <source>
        <dbReference type="ARBA" id="ARBA00023160"/>
    </source>
</evidence>
<dbReference type="AlphaFoldDB" id="A0A1V9XWD4"/>
<evidence type="ECO:0000256" key="7">
    <source>
        <dbReference type="ARBA" id="ARBA00022585"/>
    </source>
</evidence>
<dbReference type="PANTHER" id="PTHR12782:SF5">
    <property type="entry name" value="PROSTAGLANDIN E SYNTHASE 2"/>
    <property type="match status" value="1"/>
</dbReference>
<comment type="catalytic activity">
    <reaction evidence="16">
        <text>prostaglandin H2 = prostaglandin E2</text>
        <dbReference type="Rhea" id="RHEA:12893"/>
        <dbReference type="ChEBI" id="CHEBI:57405"/>
        <dbReference type="ChEBI" id="CHEBI:606564"/>
        <dbReference type="EC" id="5.3.99.3"/>
    </reaction>
    <physiologicalReaction direction="left-to-right" evidence="16">
        <dbReference type="Rhea" id="RHEA:12894"/>
    </physiologicalReaction>
</comment>
<evidence type="ECO:0000256" key="18">
    <source>
        <dbReference type="ARBA" id="ARBA00037847"/>
    </source>
</evidence>
<comment type="subcellular location">
    <subcellularLocation>
        <location evidence="18">Endomembrane system</location>
        <topology evidence="18">Single-pass membrane protein</topology>
    </subcellularLocation>
</comment>
<proteinExistence type="inferred from homology"/>
<keyword evidence="14" id="KW-0413">Isomerase</keyword>
<evidence type="ECO:0000256" key="17">
    <source>
        <dbReference type="ARBA" id="ARBA00031041"/>
    </source>
</evidence>
<dbReference type="InterPro" id="IPR034335">
    <property type="entry name" value="PGES2_C"/>
</dbReference>
<dbReference type="GO" id="GO:0005739">
    <property type="term" value="C:mitochondrion"/>
    <property type="evidence" value="ECO:0007669"/>
    <property type="project" value="TreeGrafter"/>
</dbReference>
<keyword evidence="7" id="KW-0643">Prostaglandin biosynthesis</keyword>
<evidence type="ECO:0000256" key="19">
    <source>
        <dbReference type="SAM" id="Phobius"/>
    </source>
</evidence>
<dbReference type="InterPro" id="IPR004045">
    <property type="entry name" value="Glutathione_S-Trfase_N"/>
</dbReference>
<evidence type="ECO:0000256" key="6">
    <source>
        <dbReference type="ARBA" id="ARBA00022516"/>
    </source>
</evidence>
<evidence type="ECO:0000313" key="22">
    <source>
        <dbReference type="Proteomes" id="UP000192247"/>
    </source>
</evidence>
<dbReference type="InterPro" id="IPR011767">
    <property type="entry name" value="GLR_AS"/>
</dbReference>
<comment type="similarity">
    <text evidence="2">Belongs to the GST superfamily.</text>
</comment>
<evidence type="ECO:0000256" key="4">
    <source>
        <dbReference type="ARBA" id="ARBA00019474"/>
    </source>
</evidence>
<feature type="domain" description="GST N-terminal" evidence="20">
    <location>
        <begin position="127"/>
        <end position="195"/>
    </location>
</feature>
<dbReference type="Pfam" id="PF13417">
    <property type="entry name" value="GST_N_3"/>
    <property type="match status" value="1"/>
</dbReference>
<dbReference type="SUPFAM" id="SSF52833">
    <property type="entry name" value="Thioredoxin-like"/>
    <property type="match status" value="1"/>
</dbReference>
<evidence type="ECO:0000256" key="14">
    <source>
        <dbReference type="ARBA" id="ARBA00023235"/>
    </source>
</evidence>
<keyword evidence="11" id="KW-0443">Lipid metabolism</keyword>
<gene>
    <name evidence="21" type="ORF">BIW11_06869</name>
</gene>
<dbReference type="OrthoDB" id="423541at2759"/>
<dbReference type="InParanoid" id="A0A1V9XWD4"/>
<evidence type="ECO:0000256" key="10">
    <source>
        <dbReference type="ARBA" id="ARBA00022989"/>
    </source>
</evidence>
<dbReference type="GO" id="GO:0012505">
    <property type="term" value="C:endomembrane system"/>
    <property type="evidence" value="ECO:0007669"/>
    <property type="project" value="UniProtKB-SubCell"/>
</dbReference>
<dbReference type="Gene3D" id="6.20.200.30">
    <property type="match status" value="1"/>
</dbReference>
<evidence type="ECO:0000256" key="16">
    <source>
        <dbReference type="ARBA" id="ARBA00023931"/>
    </source>
</evidence>
<evidence type="ECO:0000256" key="5">
    <source>
        <dbReference type="ARBA" id="ARBA00022501"/>
    </source>
</evidence>
<accession>A0A1V9XWD4</accession>
<evidence type="ECO:0000256" key="8">
    <source>
        <dbReference type="ARBA" id="ARBA00022692"/>
    </source>
</evidence>
<evidence type="ECO:0000259" key="20">
    <source>
        <dbReference type="Pfam" id="PF13417"/>
    </source>
</evidence>
<dbReference type="SUPFAM" id="SSF47616">
    <property type="entry name" value="GST C-terminal domain-like"/>
    <property type="match status" value="1"/>
</dbReference>
<keyword evidence="5" id="KW-0644">Prostaglandin metabolism</keyword>
<dbReference type="GO" id="GO:0001516">
    <property type="term" value="P:prostaglandin biosynthetic process"/>
    <property type="evidence" value="ECO:0007669"/>
    <property type="project" value="UniProtKB-UniPathway"/>
</dbReference>
<keyword evidence="22" id="KW-1185">Reference proteome</keyword>
<dbReference type="InterPro" id="IPR040079">
    <property type="entry name" value="Glutathione_S-Trfase"/>
</dbReference>
<dbReference type="CDD" id="cd03197">
    <property type="entry name" value="GST_C_mPGES2"/>
    <property type="match status" value="1"/>
</dbReference>
<reference evidence="21 22" key="1">
    <citation type="journal article" date="2017" name="Gigascience">
        <title>Draft genome of the honey bee ectoparasitic mite, Tropilaelaps mercedesae, is shaped by the parasitic life history.</title>
        <authorList>
            <person name="Dong X."/>
            <person name="Armstrong S.D."/>
            <person name="Xia D."/>
            <person name="Makepeace B.L."/>
            <person name="Darby A.C."/>
            <person name="Kadowaki T."/>
        </authorList>
    </citation>
    <scope>NUCLEOTIDE SEQUENCE [LARGE SCALE GENOMIC DNA]</scope>
    <source>
        <strain evidence="21">Wuxi-XJTLU</strain>
    </source>
</reference>
<dbReference type="SFLD" id="SFLDS00019">
    <property type="entry name" value="Glutathione_Transferase_(cytos"/>
    <property type="match status" value="1"/>
</dbReference>
<keyword evidence="13" id="KW-0275">Fatty acid biosynthesis</keyword>
<comment type="catalytic activity">
    <reaction evidence="15">
        <text>prostaglandin H2 = (12S)-hydroxy-(5Z,8E,10E)-heptadecatrienoate + malonaldehyde</text>
        <dbReference type="Rhea" id="RHEA:48644"/>
        <dbReference type="ChEBI" id="CHEBI:57405"/>
        <dbReference type="ChEBI" id="CHEBI:90694"/>
        <dbReference type="ChEBI" id="CHEBI:566274"/>
    </reaction>
    <physiologicalReaction direction="left-to-right" evidence="15">
        <dbReference type="Rhea" id="RHEA:48645"/>
    </physiologicalReaction>
</comment>
<dbReference type="InterPro" id="IPR034334">
    <property type="entry name" value="PGES2"/>
</dbReference>
<comment type="pathway">
    <text evidence="1">Lipid metabolism; prostaglandin biosynthesis.</text>
</comment>
<dbReference type="GO" id="GO:0050220">
    <property type="term" value="F:prostaglandin-E synthase activity"/>
    <property type="evidence" value="ECO:0007669"/>
    <property type="project" value="UniProtKB-EC"/>
</dbReference>
<evidence type="ECO:0000313" key="21">
    <source>
        <dbReference type="EMBL" id="OQR77751.1"/>
    </source>
</evidence>
<dbReference type="FunCoup" id="A0A1V9XWD4">
    <property type="interactions" value="1242"/>
</dbReference>
<dbReference type="InterPro" id="IPR036249">
    <property type="entry name" value="Thioredoxin-like_sf"/>
</dbReference>
<evidence type="ECO:0000256" key="3">
    <source>
        <dbReference type="ARBA" id="ARBA00012203"/>
    </source>
</evidence>
<dbReference type="Proteomes" id="UP000192247">
    <property type="component" value="Unassembled WGS sequence"/>
</dbReference>
<keyword evidence="10 19" id="KW-1133">Transmembrane helix</keyword>
<dbReference type="PANTHER" id="PTHR12782">
    <property type="entry name" value="MICROSOMAL PROSTAGLANDIN E SYNTHASE-2"/>
    <property type="match status" value="1"/>
</dbReference>
<sequence length="389" mass="44090">MAARMVPLCSRAVLRSLGVRAPAFWVRQCSTAAHKAPWTLWKRPVIIAGGVAAIGIVSGTFYLKMMAVSPAVADLTPPSVSDPNRSASTKAEEVIPARWQNIEKLPNVPISRKVTGSTPLPGIRLTLFQYQTCPFCCKVRAFLDFAGVPYDVVEVEPVLRQQIRFSQYKKVPILLLREGENCWQLNDSSVIISILQSYLLNRKPGIRFYLDLYQPVKTKDPTGKEVLEVFNKYNLMYGTSGSVDRNVINSEMQWRRWADDHLVHVLSPNVYRSREEALQAFRYFSDVGEWEKLFPAWERGLVIYVGATAMYFIGKRLQKKYNLKDDVRLSFYEACDTWTSHLGNAKFSGGNWPNLADLISTSYSNLCAALRSRNNDRDFSALGAWRDVV</sequence>
<keyword evidence="9" id="KW-0276">Fatty acid metabolism</keyword>
<comment type="caution">
    <text evidence="21">The sequence shown here is derived from an EMBL/GenBank/DDBJ whole genome shotgun (WGS) entry which is preliminary data.</text>
</comment>
<dbReference type="InterPro" id="IPR036282">
    <property type="entry name" value="Glutathione-S-Trfase_C_sf"/>
</dbReference>
<keyword evidence="6" id="KW-0444">Lipid biosynthesis</keyword>
<protein>
    <recommendedName>
        <fullName evidence="4">Prostaglandin E synthase 2</fullName>
        <ecNumber evidence="3">5.3.99.3</ecNumber>
    </recommendedName>
    <alternativeName>
        <fullName evidence="17">Microsomal prostaglandin E synthase 2</fullName>
    </alternativeName>
</protein>
<evidence type="ECO:0000256" key="1">
    <source>
        <dbReference type="ARBA" id="ARBA00004702"/>
    </source>
</evidence>
<evidence type="ECO:0000256" key="12">
    <source>
        <dbReference type="ARBA" id="ARBA00023136"/>
    </source>
</evidence>
<dbReference type="STRING" id="418985.A0A1V9XWD4"/>
<feature type="transmembrane region" description="Helical" evidence="19">
    <location>
        <begin position="45"/>
        <end position="63"/>
    </location>
</feature>
<dbReference type="SFLD" id="SFLDG01182">
    <property type="entry name" value="Prostaglandin_E_synthase_like"/>
    <property type="match status" value="1"/>
</dbReference>
<dbReference type="Gene3D" id="1.20.1050.10">
    <property type="match status" value="1"/>
</dbReference>
<dbReference type="SFLD" id="SFLDG01203">
    <property type="entry name" value="Prostaglandin_E_synthase_like1"/>
    <property type="match status" value="1"/>
</dbReference>
<dbReference type="Gene3D" id="3.40.30.10">
    <property type="entry name" value="Glutaredoxin"/>
    <property type="match status" value="1"/>
</dbReference>
<dbReference type="PROSITE" id="PS51354">
    <property type="entry name" value="GLUTAREDOXIN_2"/>
    <property type="match status" value="1"/>
</dbReference>
<keyword evidence="8 19" id="KW-0812">Transmembrane</keyword>
<evidence type="ECO:0000256" key="15">
    <source>
        <dbReference type="ARBA" id="ARBA00023930"/>
    </source>
</evidence>
<keyword evidence="12 19" id="KW-0472">Membrane</keyword>
<evidence type="ECO:0000256" key="9">
    <source>
        <dbReference type="ARBA" id="ARBA00022832"/>
    </source>
</evidence>